<dbReference type="KEGG" id="dcr:108221716"/>
<dbReference type="PANTHER" id="PTHR31672:SF13">
    <property type="entry name" value="F-BOX PROTEIN CPR30-LIKE"/>
    <property type="match status" value="1"/>
</dbReference>
<dbReference type="SMART" id="SM00256">
    <property type="entry name" value="FBOX"/>
    <property type="match status" value="1"/>
</dbReference>
<dbReference type="NCBIfam" id="TIGR01640">
    <property type="entry name" value="F_box_assoc_1"/>
    <property type="match status" value="1"/>
</dbReference>
<dbReference type="Pfam" id="PF07734">
    <property type="entry name" value="FBA_1"/>
    <property type="match status" value="1"/>
</dbReference>
<name>A0A164Z7G5_DAUCS</name>
<dbReference type="OrthoDB" id="591557at2759"/>
<dbReference type="InterPro" id="IPR006527">
    <property type="entry name" value="F-box-assoc_dom_typ1"/>
</dbReference>
<protein>
    <submittedName>
        <fullName evidence="1">Uncharacterized protein</fullName>
    </submittedName>
</protein>
<gene>
    <name evidence="1" type="ORF">DCAR_0521406</name>
</gene>
<dbReference type="InterPro" id="IPR017451">
    <property type="entry name" value="F-box-assoc_interact_dom"/>
</dbReference>
<dbReference type="Pfam" id="PF00646">
    <property type="entry name" value="F-box"/>
    <property type="match status" value="1"/>
</dbReference>
<dbReference type="Gramene" id="KZM95465">
    <property type="protein sequence ID" value="KZM95465"/>
    <property type="gene ID" value="DCAR_018707"/>
</dbReference>
<evidence type="ECO:0000313" key="1">
    <source>
        <dbReference type="EMBL" id="WOH02019.1"/>
    </source>
</evidence>
<dbReference type="InterPro" id="IPR001810">
    <property type="entry name" value="F-box_dom"/>
</dbReference>
<reference evidence="1" key="1">
    <citation type="journal article" date="2016" name="Nat. Genet.">
        <title>A high-quality carrot genome assembly provides new insights into carotenoid accumulation and asterid genome evolution.</title>
        <authorList>
            <person name="Iorizzo M."/>
            <person name="Ellison S."/>
            <person name="Senalik D."/>
            <person name="Zeng P."/>
            <person name="Satapoomin P."/>
            <person name="Huang J."/>
            <person name="Bowman M."/>
            <person name="Iovene M."/>
            <person name="Sanseverino W."/>
            <person name="Cavagnaro P."/>
            <person name="Yildiz M."/>
            <person name="Macko-Podgorni A."/>
            <person name="Moranska E."/>
            <person name="Grzebelus E."/>
            <person name="Grzebelus D."/>
            <person name="Ashrafi H."/>
            <person name="Zheng Z."/>
            <person name="Cheng S."/>
            <person name="Spooner D."/>
            <person name="Van Deynze A."/>
            <person name="Simon P."/>
        </authorList>
    </citation>
    <scope>NUCLEOTIDE SEQUENCE</scope>
    <source>
        <tissue evidence="1">Leaf</tissue>
    </source>
</reference>
<dbReference type="Gene3D" id="1.20.1280.50">
    <property type="match status" value="1"/>
</dbReference>
<dbReference type="EMBL" id="CP093347">
    <property type="protein sequence ID" value="WOH02019.1"/>
    <property type="molecule type" value="Genomic_DNA"/>
</dbReference>
<dbReference type="Proteomes" id="UP000077755">
    <property type="component" value="Chromosome 5"/>
</dbReference>
<keyword evidence="2" id="KW-1185">Reference proteome</keyword>
<dbReference type="AlphaFoldDB" id="A0A164Z7G5"/>
<proteinExistence type="predicted"/>
<dbReference type="InterPro" id="IPR036047">
    <property type="entry name" value="F-box-like_dom_sf"/>
</dbReference>
<evidence type="ECO:0000313" key="2">
    <source>
        <dbReference type="Proteomes" id="UP000077755"/>
    </source>
</evidence>
<reference evidence="1" key="2">
    <citation type="submission" date="2022-03" db="EMBL/GenBank/DDBJ databases">
        <title>Draft title - Genomic analysis of global carrot germplasm unveils the trajectory of domestication and the origin of high carotenoid orange carrot.</title>
        <authorList>
            <person name="Iorizzo M."/>
            <person name="Ellison S."/>
            <person name="Senalik D."/>
            <person name="Macko-Podgorni A."/>
            <person name="Grzebelus D."/>
            <person name="Bostan H."/>
            <person name="Rolling W."/>
            <person name="Curaba J."/>
            <person name="Simon P."/>
        </authorList>
    </citation>
    <scope>NUCLEOTIDE SEQUENCE</scope>
    <source>
        <tissue evidence="1">Leaf</tissue>
    </source>
</reference>
<dbReference type="InterPro" id="IPR050796">
    <property type="entry name" value="SCF_F-box_component"/>
</dbReference>
<sequence length="424" mass="48672">MASSWNQHIPEHLWCSIFILLPVKCLLLLRSVCKSWNQVISDHSFIESHLAHNKASSNPNKYLLLWNQRDPNPALDHDFPYLTTLVDSKTYSHVLESHAHDMRSMFGKDSAEHGLENYGICDGLVCLSLPQKVLKADSPIFLWNPVVKKGKKLPPIENEEKRPYVDTCYLCFGYHGGDYKVINVVPYLNTLYHVYVYSLSTDQWKKSRIAKNNIGSIFYGEYTIRPFPARLVNGCAYFLQYPKKNGIDQVVAVFDLRHEIMRQIDLPDADGYLFVKLEEYCEKTVAVMGKSLGSYMVMWVLRTGNDHSVSWDKKFTIEAENSSSHFSDMGFISMGKLVLKRFVKRKPFLAKYFLYDVENESELEYTAPMGLSDVVKNRASPRINGLTESLVLLNETTTPACTKMQPGSSYPYKKPRTQDYMCMV</sequence>
<organism evidence="1 2">
    <name type="scientific">Daucus carota subsp. sativus</name>
    <name type="common">Carrot</name>
    <dbReference type="NCBI Taxonomy" id="79200"/>
    <lineage>
        <taxon>Eukaryota</taxon>
        <taxon>Viridiplantae</taxon>
        <taxon>Streptophyta</taxon>
        <taxon>Embryophyta</taxon>
        <taxon>Tracheophyta</taxon>
        <taxon>Spermatophyta</taxon>
        <taxon>Magnoliopsida</taxon>
        <taxon>eudicotyledons</taxon>
        <taxon>Gunneridae</taxon>
        <taxon>Pentapetalae</taxon>
        <taxon>asterids</taxon>
        <taxon>campanulids</taxon>
        <taxon>Apiales</taxon>
        <taxon>Apiaceae</taxon>
        <taxon>Apioideae</taxon>
        <taxon>Scandiceae</taxon>
        <taxon>Daucinae</taxon>
        <taxon>Daucus</taxon>
        <taxon>Daucus sect. Daucus</taxon>
    </lineage>
</organism>
<dbReference type="PANTHER" id="PTHR31672">
    <property type="entry name" value="BNACNNG10540D PROTEIN"/>
    <property type="match status" value="1"/>
</dbReference>
<accession>A0A164Z7G5</accession>
<dbReference type="SUPFAM" id="SSF81383">
    <property type="entry name" value="F-box domain"/>
    <property type="match status" value="1"/>
</dbReference>